<keyword evidence="3" id="KW-1185">Reference proteome</keyword>
<dbReference type="EMBL" id="JAGKQM010000001">
    <property type="protein sequence ID" value="KAH0941293.1"/>
    <property type="molecule type" value="Genomic_DNA"/>
</dbReference>
<reference evidence="2 3" key="1">
    <citation type="submission" date="2021-05" db="EMBL/GenBank/DDBJ databases">
        <title>Genome Assembly of Synthetic Allotetraploid Brassica napus Reveals Homoeologous Exchanges between Subgenomes.</title>
        <authorList>
            <person name="Davis J.T."/>
        </authorList>
    </citation>
    <scope>NUCLEOTIDE SEQUENCE [LARGE SCALE GENOMIC DNA]</scope>
    <source>
        <strain evidence="3">cv. Da-Ae</strain>
        <tissue evidence="2">Seedling</tissue>
    </source>
</reference>
<dbReference type="Proteomes" id="UP000824890">
    <property type="component" value="Unassembled WGS sequence"/>
</dbReference>
<feature type="compositionally biased region" description="Polar residues" evidence="1">
    <location>
        <begin position="177"/>
        <end position="199"/>
    </location>
</feature>
<evidence type="ECO:0000313" key="3">
    <source>
        <dbReference type="Proteomes" id="UP000824890"/>
    </source>
</evidence>
<sequence>TRQHNNPRPTHGPTTKPSKKKNGSSAVIFFSTCNEKKKMESTRVKNSKHLLQTTAVRFKPELSVHRRRSTRQNSNCRGHVLLYGEPTTNLHRRELFQLDLPNILTSHQIDASKLIQSSTIHPTSNRDVRRETVERVTNGSPPSPSNTTRKTKPDNSVKVNASRQKQKSDILVKPTEIYQSQQSPKKNGDGQSFISFFSS</sequence>
<feature type="compositionally biased region" description="Basic and acidic residues" evidence="1">
    <location>
        <begin position="124"/>
        <end position="134"/>
    </location>
</feature>
<evidence type="ECO:0000256" key="1">
    <source>
        <dbReference type="SAM" id="MobiDB-lite"/>
    </source>
</evidence>
<feature type="compositionally biased region" description="Polar residues" evidence="1">
    <location>
        <begin position="1"/>
        <end position="16"/>
    </location>
</feature>
<name>A0ABQ8EI09_BRANA</name>
<gene>
    <name evidence="2" type="ORF">HID58_000930</name>
</gene>
<evidence type="ECO:0000313" key="2">
    <source>
        <dbReference type="EMBL" id="KAH0941293.1"/>
    </source>
</evidence>
<proteinExistence type="predicted"/>
<accession>A0ABQ8EI09</accession>
<feature type="region of interest" description="Disordered" evidence="1">
    <location>
        <begin position="1"/>
        <end position="24"/>
    </location>
</feature>
<protein>
    <submittedName>
        <fullName evidence="2">Uncharacterized protein</fullName>
    </submittedName>
</protein>
<comment type="caution">
    <text evidence="2">The sequence shown here is derived from an EMBL/GenBank/DDBJ whole genome shotgun (WGS) entry which is preliminary data.</text>
</comment>
<feature type="region of interest" description="Disordered" evidence="1">
    <location>
        <begin position="115"/>
        <end position="199"/>
    </location>
</feature>
<feature type="non-terminal residue" evidence="2">
    <location>
        <position position="1"/>
    </location>
</feature>
<organism evidence="2 3">
    <name type="scientific">Brassica napus</name>
    <name type="common">Rape</name>
    <dbReference type="NCBI Taxonomy" id="3708"/>
    <lineage>
        <taxon>Eukaryota</taxon>
        <taxon>Viridiplantae</taxon>
        <taxon>Streptophyta</taxon>
        <taxon>Embryophyta</taxon>
        <taxon>Tracheophyta</taxon>
        <taxon>Spermatophyta</taxon>
        <taxon>Magnoliopsida</taxon>
        <taxon>eudicotyledons</taxon>
        <taxon>Gunneridae</taxon>
        <taxon>Pentapetalae</taxon>
        <taxon>rosids</taxon>
        <taxon>malvids</taxon>
        <taxon>Brassicales</taxon>
        <taxon>Brassicaceae</taxon>
        <taxon>Brassiceae</taxon>
        <taxon>Brassica</taxon>
    </lineage>
</organism>